<gene>
    <name evidence="1" type="ORF">X975_25247</name>
</gene>
<dbReference type="OrthoDB" id="6436020at2759"/>
<dbReference type="AlphaFoldDB" id="A0A087TSK9"/>
<accession>A0A087TSK9</accession>
<dbReference type="EMBL" id="KK116551">
    <property type="protein sequence ID" value="KFM68098.1"/>
    <property type="molecule type" value="Genomic_DNA"/>
</dbReference>
<proteinExistence type="predicted"/>
<dbReference type="OMA" id="FQRDAKE"/>
<reference evidence="1 2" key="1">
    <citation type="submission" date="2013-11" db="EMBL/GenBank/DDBJ databases">
        <title>Genome sequencing of Stegodyphus mimosarum.</title>
        <authorList>
            <person name="Bechsgaard J."/>
        </authorList>
    </citation>
    <scope>NUCLEOTIDE SEQUENCE [LARGE SCALE GENOMIC DNA]</scope>
</reference>
<evidence type="ECO:0000313" key="1">
    <source>
        <dbReference type="EMBL" id="KFM68098.1"/>
    </source>
</evidence>
<feature type="non-terminal residue" evidence="1">
    <location>
        <position position="112"/>
    </location>
</feature>
<sequence length="112" mass="12975">MAAEKLKDSMYVDNCVTSVNSVEELESFQRDAKELLAMGKFDLRGWLHSEMCGQTFEREIEHQKSDLPEVMVLGLAWNLEEDSLSVTYRETETKGEFITKRKILSLAHRIFD</sequence>
<organism evidence="1 2">
    <name type="scientific">Stegodyphus mimosarum</name>
    <name type="common">African social velvet spider</name>
    <dbReference type="NCBI Taxonomy" id="407821"/>
    <lineage>
        <taxon>Eukaryota</taxon>
        <taxon>Metazoa</taxon>
        <taxon>Ecdysozoa</taxon>
        <taxon>Arthropoda</taxon>
        <taxon>Chelicerata</taxon>
        <taxon>Arachnida</taxon>
        <taxon>Araneae</taxon>
        <taxon>Araneomorphae</taxon>
        <taxon>Entelegynae</taxon>
        <taxon>Eresoidea</taxon>
        <taxon>Eresidae</taxon>
        <taxon>Stegodyphus</taxon>
    </lineage>
</organism>
<protein>
    <submittedName>
        <fullName evidence="1">Uncharacterized protein</fullName>
    </submittedName>
</protein>
<name>A0A087TSK9_STEMI</name>
<keyword evidence="2" id="KW-1185">Reference proteome</keyword>
<evidence type="ECO:0000313" key="2">
    <source>
        <dbReference type="Proteomes" id="UP000054359"/>
    </source>
</evidence>
<dbReference type="Proteomes" id="UP000054359">
    <property type="component" value="Unassembled WGS sequence"/>
</dbReference>